<sequence length="22" mass="2613">MILNSRLMNQLELHKSLAIQFI</sequence>
<evidence type="ECO:0000313" key="1">
    <source>
        <dbReference type="EMBL" id="RZC38578.1"/>
    </source>
</evidence>
<protein>
    <submittedName>
        <fullName evidence="1">Uncharacterized protein</fullName>
    </submittedName>
</protein>
<evidence type="ECO:0000313" key="2">
    <source>
        <dbReference type="Proteomes" id="UP000292052"/>
    </source>
</evidence>
<dbReference type="AlphaFoldDB" id="A0A482W1T7"/>
<name>A0A482W1T7_ASBVE</name>
<proteinExistence type="predicted"/>
<dbReference type="EMBL" id="QDEB01042027">
    <property type="protein sequence ID" value="RZC38578.1"/>
    <property type="molecule type" value="Genomic_DNA"/>
</dbReference>
<reference evidence="1 2" key="1">
    <citation type="submission" date="2017-03" db="EMBL/GenBank/DDBJ databases">
        <title>Genome of the blue death feigning beetle - Asbolus verrucosus.</title>
        <authorList>
            <person name="Rider S.D."/>
        </authorList>
    </citation>
    <scope>NUCLEOTIDE SEQUENCE [LARGE SCALE GENOMIC DNA]</scope>
    <source>
        <strain evidence="1">Butters</strain>
        <tissue evidence="1">Head and leg muscle</tissue>
    </source>
</reference>
<keyword evidence="2" id="KW-1185">Reference proteome</keyword>
<accession>A0A482W1T7</accession>
<organism evidence="1 2">
    <name type="scientific">Asbolus verrucosus</name>
    <name type="common">Desert ironclad beetle</name>
    <dbReference type="NCBI Taxonomy" id="1661398"/>
    <lineage>
        <taxon>Eukaryota</taxon>
        <taxon>Metazoa</taxon>
        <taxon>Ecdysozoa</taxon>
        <taxon>Arthropoda</taxon>
        <taxon>Hexapoda</taxon>
        <taxon>Insecta</taxon>
        <taxon>Pterygota</taxon>
        <taxon>Neoptera</taxon>
        <taxon>Endopterygota</taxon>
        <taxon>Coleoptera</taxon>
        <taxon>Polyphaga</taxon>
        <taxon>Cucujiformia</taxon>
        <taxon>Tenebrionidae</taxon>
        <taxon>Pimeliinae</taxon>
        <taxon>Asbolus</taxon>
    </lineage>
</organism>
<comment type="caution">
    <text evidence="1">The sequence shown here is derived from an EMBL/GenBank/DDBJ whole genome shotgun (WGS) entry which is preliminary data.</text>
</comment>
<dbReference type="Proteomes" id="UP000292052">
    <property type="component" value="Unassembled WGS sequence"/>
</dbReference>
<gene>
    <name evidence="1" type="ORF">BDFB_012218</name>
</gene>